<proteinExistence type="predicted"/>
<dbReference type="EMBL" id="LRAD01000020">
    <property type="protein sequence ID" value="KXZ61311.1"/>
    <property type="molecule type" value="Genomic_DNA"/>
</dbReference>
<dbReference type="PATRIC" id="fig|36807.3.peg.759"/>
<comment type="caution">
    <text evidence="2">The sequence shown here is derived from an EMBL/GenBank/DDBJ whole genome shotgun (WGS) entry which is preliminary data.</text>
</comment>
<reference evidence="2 3" key="1">
    <citation type="submission" date="2016-01" db="EMBL/GenBank/DDBJ databases">
        <title>Draft genome sequences of Microbacterium laevaniformans LCDC 91-0039 and the type strain of Microbacterium hominis LCDC 84-209.</title>
        <authorList>
            <person name="Bernier A.-M."/>
            <person name="Bernard K."/>
        </authorList>
    </citation>
    <scope>NUCLEOTIDE SEQUENCE [LARGE SCALE GENOMIC DNA]</scope>
    <source>
        <strain evidence="2 3">LCDC 91-0039</strain>
    </source>
</reference>
<evidence type="ECO:0000313" key="2">
    <source>
        <dbReference type="EMBL" id="KXZ61311.1"/>
    </source>
</evidence>
<keyword evidence="1" id="KW-1133">Transmembrane helix</keyword>
<dbReference type="STRING" id="36807.Mlaev_00735"/>
<gene>
    <name evidence="2" type="ORF">Mlaev_00735</name>
</gene>
<dbReference type="AlphaFoldDB" id="A0A150HGV5"/>
<keyword evidence="1" id="KW-0812">Transmembrane</keyword>
<feature type="transmembrane region" description="Helical" evidence="1">
    <location>
        <begin position="77"/>
        <end position="98"/>
    </location>
</feature>
<evidence type="ECO:0000313" key="3">
    <source>
        <dbReference type="Proteomes" id="UP000075357"/>
    </source>
</evidence>
<keyword evidence="1" id="KW-0472">Membrane</keyword>
<protein>
    <submittedName>
        <fullName evidence="2">Uncharacterized protein</fullName>
    </submittedName>
</protein>
<keyword evidence="3" id="KW-1185">Reference proteome</keyword>
<organism evidence="2 3">
    <name type="scientific">Microbacterium laevaniformans</name>
    <dbReference type="NCBI Taxonomy" id="36807"/>
    <lineage>
        <taxon>Bacteria</taxon>
        <taxon>Bacillati</taxon>
        <taxon>Actinomycetota</taxon>
        <taxon>Actinomycetes</taxon>
        <taxon>Micrococcales</taxon>
        <taxon>Microbacteriaceae</taxon>
        <taxon>Microbacterium</taxon>
    </lineage>
</organism>
<dbReference type="Proteomes" id="UP000075357">
    <property type="component" value="Unassembled WGS sequence"/>
</dbReference>
<sequence>MGAAEPLRSAGLLLLQVIVSFIAYGMVVMQTFSIDGCGDRCDFTLVEVAARGALIVFIVAAALSLVIVVARGIRPSWWAPVGGIALVIVTTVVALYAVRVATA</sequence>
<evidence type="ECO:0000256" key="1">
    <source>
        <dbReference type="SAM" id="Phobius"/>
    </source>
</evidence>
<accession>A0A150HGV5</accession>
<feature type="transmembrane region" description="Helical" evidence="1">
    <location>
        <begin position="12"/>
        <end position="32"/>
    </location>
</feature>
<feature type="transmembrane region" description="Helical" evidence="1">
    <location>
        <begin position="52"/>
        <end position="70"/>
    </location>
</feature>
<dbReference type="RefSeq" id="WP_061682002.1">
    <property type="nucleotide sequence ID" value="NZ_LRAD01000020.1"/>
</dbReference>
<name>A0A150HGV5_9MICO</name>